<evidence type="ECO:0000313" key="4">
    <source>
        <dbReference type="EMBL" id="MCS3952678.1"/>
    </source>
</evidence>
<accession>A0A9X2UAE5</accession>
<feature type="chain" id="PRO_5040974221" evidence="3">
    <location>
        <begin position="30"/>
        <end position="91"/>
    </location>
</feature>
<protein>
    <submittedName>
        <fullName evidence="4">Uncharacterized protein</fullName>
    </submittedName>
</protein>
<dbReference type="AlphaFoldDB" id="A0A9X2UAE5"/>
<feature type="transmembrane region" description="Helical" evidence="2">
    <location>
        <begin position="39"/>
        <end position="60"/>
    </location>
</feature>
<organism evidence="4 5">
    <name type="scientific">Salinibacter ruber</name>
    <dbReference type="NCBI Taxonomy" id="146919"/>
    <lineage>
        <taxon>Bacteria</taxon>
        <taxon>Pseudomonadati</taxon>
        <taxon>Rhodothermota</taxon>
        <taxon>Rhodothermia</taxon>
        <taxon>Rhodothermales</taxon>
        <taxon>Salinibacteraceae</taxon>
        <taxon>Salinibacter</taxon>
    </lineage>
</organism>
<evidence type="ECO:0000313" key="5">
    <source>
        <dbReference type="Proteomes" id="UP001155010"/>
    </source>
</evidence>
<keyword evidence="2" id="KW-1133">Transmembrane helix</keyword>
<sequence>MTTRSAPRLLVAFVAFTLLCLALPDSAHAYGGPGSVISGIGALLAAIAALLASLFGFIWFPLKRLLQSTTDEEAEQAAPAASPSDADPSTE</sequence>
<keyword evidence="3" id="KW-0732">Signal</keyword>
<keyword evidence="2" id="KW-0812">Transmembrane</keyword>
<reference evidence="4" key="1">
    <citation type="submission" date="2022-08" db="EMBL/GenBank/DDBJ databases">
        <title>Genomic Encyclopedia of Type Strains, Phase V (KMG-V): Genome sequencing to study the core and pangenomes of soil and plant-associated prokaryotes.</title>
        <authorList>
            <person name="Whitman W."/>
        </authorList>
    </citation>
    <scope>NUCLEOTIDE SEQUENCE</scope>
    <source>
        <strain evidence="4">SP2017</strain>
    </source>
</reference>
<evidence type="ECO:0000256" key="1">
    <source>
        <dbReference type="SAM" id="MobiDB-lite"/>
    </source>
</evidence>
<keyword evidence="2" id="KW-0472">Membrane</keyword>
<feature type="region of interest" description="Disordered" evidence="1">
    <location>
        <begin position="71"/>
        <end position="91"/>
    </location>
</feature>
<name>A0A9X2UAE5_9BACT</name>
<feature type="signal peptide" evidence="3">
    <location>
        <begin position="1"/>
        <end position="29"/>
    </location>
</feature>
<dbReference type="Proteomes" id="UP001155010">
    <property type="component" value="Unassembled WGS sequence"/>
</dbReference>
<feature type="compositionally biased region" description="Low complexity" evidence="1">
    <location>
        <begin position="76"/>
        <end position="91"/>
    </location>
</feature>
<gene>
    <name evidence="4" type="ORF">GGP83_002651</name>
</gene>
<evidence type="ECO:0000256" key="2">
    <source>
        <dbReference type="SAM" id="Phobius"/>
    </source>
</evidence>
<proteinExistence type="predicted"/>
<dbReference type="RefSeq" id="WP_259082230.1">
    <property type="nucleotide sequence ID" value="NZ_JANTZN010000001.1"/>
</dbReference>
<dbReference type="EMBL" id="JANUBB010000011">
    <property type="protein sequence ID" value="MCS3952678.1"/>
    <property type="molecule type" value="Genomic_DNA"/>
</dbReference>
<comment type="caution">
    <text evidence="4">The sequence shown here is derived from an EMBL/GenBank/DDBJ whole genome shotgun (WGS) entry which is preliminary data.</text>
</comment>
<evidence type="ECO:0000256" key="3">
    <source>
        <dbReference type="SAM" id="SignalP"/>
    </source>
</evidence>